<proteinExistence type="predicted"/>
<dbReference type="Proteomes" id="UP001236806">
    <property type="component" value="Unassembled WGS sequence"/>
</dbReference>
<reference evidence="1 2" key="1">
    <citation type="submission" date="2023-07" db="EMBL/GenBank/DDBJ databases">
        <title>Comparative genomics of wheat-associated soil bacteria to identify genetic determinants of phenazine resistance.</title>
        <authorList>
            <person name="Mouncey N."/>
        </authorList>
    </citation>
    <scope>NUCLEOTIDE SEQUENCE [LARGE SCALE GENOMIC DNA]</scope>
    <source>
        <strain evidence="1 2">W1I3</strain>
    </source>
</reference>
<evidence type="ECO:0000313" key="2">
    <source>
        <dbReference type="Proteomes" id="UP001236806"/>
    </source>
</evidence>
<dbReference type="EMBL" id="JAUSXB010000001">
    <property type="protein sequence ID" value="MDQ0672931.1"/>
    <property type="molecule type" value="Genomic_DNA"/>
</dbReference>
<keyword evidence="2" id="KW-1185">Reference proteome</keyword>
<gene>
    <name evidence="1" type="ORF">QFZ36_000492</name>
</gene>
<name>A0ABU0PG41_9MICC</name>
<dbReference type="RefSeq" id="WP_306633639.1">
    <property type="nucleotide sequence ID" value="NZ_JAUSXB010000001.1"/>
</dbReference>
<sequence>MINHAENTPEKRFIKELAEMRKEIEALKSAQLLGADNMNIVESLGGSLTTVYTAGMVGGVIFNMYAGVKRRYLSEVKCTFYIDNDLNPNYAWPYGASITPGMLDVSQLYDLARSDETGAGNKSYVYRIENKTGVSHTIYMHFQVVYPAQDLSL</sequence>
<comment type="caution">
    <text evidence="1">The sequence shown here is derived from an EMBL/GenBank/DDBJ whole genome shotgun (WGS) entry which is preliminary data.</text>
</comment>
<organism evidence="1 2">
    <name type="scientific">Pseudarthrobacter siccitolerans</name>
    <dbReference type="NCBI Taxonomy" id="861266"/>
    <lineage>
        <taxon>Bacteria</taxon>
        <taxon>Bacillati</taxon>
        <taxon>Actinomycetota</taxon>
        <taxon>Actinomycetes</taxon>
        <taxon>Micrococcales</taxon>
        <taxon>Micrococcaceae</taxon>
        <taxon>Pseudarthrobacter</taxon>
    </lineage>
</organism>
<evidence type="ECO:0000313" key="1">
    <source>
        <dbReference type="EMBL" id="MDQ0672931.1"/>
    </source>
</evidence>
<protein>
    <submittedName>
        <fullName evidence="1">Uncharacterized protein</fullName>
    </submittedName>
</protein>
<accession>A0ABU0PG41</accession>